<keyword evidence="5" id="KW-0680">Restriction system</keyword>
<dbReference type="GO" id="GO:0003677">
    <property type="term" value="F:DNA binding"/>
    <property type="evidence" value="ECO:0007669"/>
    <property type="project" value="UniProtKB-KW"/>
</dbReference>
<evidence type="ECO:0000256" key="6">
    <source>
        <dbReference type="ARBA" id="ARBA00023125"/>
    </source>
</evidence>
<evidence type="ECO:0000256" key="7">
    <source>
        <dbReference type="ARBA" id="ARBA00047942"/>
    </source>
</evidence>
<protein>
    <recommendedName>
        <fullName evidence="1">site-specific DNA-methyltransferase (adenine-specific)</fullName>
        <ecNumber evidence="1">2.1.1.72</ecNumber>
    </recommendedName>
</protein>
<sequence length="408" mass="48070">MDYFYFFIYRAQELLKVSGSLCYLTSNYFFTADGAKKLREFIKQHFPIGQVLDFTDTKVFKVKVHACIFTAHQNVRESNQDLHVFDELAHVKSKLKFDEIFDFSDSMSLVTDEFASAILHKVHQHSKTILGDLYEVKQGIVSGADRVGEAPCFVYKNHELVNIPSALKPYVHPFYKNSAIKHFSYEPNTEYSILYLNRENITELELKEQLDFVKSHLNPFKTHLQKRREVENNVRHWYELTWPRDESIFSAEKIVAPQRARSNYFAYSKSAFYASADVYFMIPKSECNFEPKIMSLYLNSSIAKIYLYFKGKKKGKSLELYSTPLKKIPIPQLTVEEMKSLKSILNFCTLGLDKMENTDSRTLISKTNALLYEHYKLTCDEINWINEFERMFWWKSLLKRKRSGRKRF</sequence>
<proteinExistence type="predicted"/>
<feature type="domain" description="TaqI-like C-terminal specificity" evidence="9">
    <location>
        <begin position="209"/>
        <end position="330"/>
    </location>
</feature>
<dbReference type="InterPro" id="IPR025931">
    <property type="entry name" value="TaqI_C"/>
</dbReference>
<dbReference type="Pfam" id="PF12950">
    <property type="entry name" value="TaqI_C"/>
    <property type="match status" value="1"/>
</dbReference>
<evidence type="ECO:0000256" key="1">
    <source>
        <dbReference type="ARBA" id="ARBA00011900"/>
    </source>
</evidence>
<comment type="caution">
    <text evidence="10">The sequence shown here is derived from an EMBL/GenBank/DDBJ whole genome shotgun (WGS) entry which is preliminary data.</text>
</comment>
<accession>K2G9D1</accession>
<dbReference type="SUPFAM" id="SSF53335">
    <property type="entry name" value="S-adenosyl-L-methionine-dependent methyltransferases"/>
    <property type="match status" value="1"/>
</dbReference>
<keyword evidence="6" id="KW-0238">DNA-binding</keyword>
<keyword evidence="3" id="KW-0808">Transferase</keyword>
<dbReference type="InterPro" id="IPR029063">
    <property type="entry name" value="SAM-dependent_MTases_sf"/>
</dbReference>
<organism evidence="10">
    <name type="scientific">uncultured bacterium</name>
    <name type="common">gcode 4</name>
    <dbReference type="NCBI Taxonomy" id="1234023"/>
    <lineage>
        <taxon>Bacteria</taxon>
        <taxon>environmental samples</taxon>
    </lineage>
</organism>
<keyword evidence="4" id="KW-0949">S-adenosyl-L-methionine</keyword>
<dbReference type="AlphaFoldDB" id="K2G9D1"/>
<name>K2G9D1_9BACT</name>
<gene>
    <name evidence="10" type="ORF">ACD_4C00152G0001</name>
</gene>
<dbReference type="Gene3D" id="3.40.50.150">
    <property type="entry name" value="Vaccinia Virus protein VP39"/>
    <property type="match status" value="1"/>
</dbReference>
<evidence type="ECO:0000256" key="3">
    <source>
        <dbReference type="ARBA" id="ARBA00022679"/>
    </source>
</evidence>
<dbReference type="PANTHER" id="PTHR33841">
    <property type="entry name" value="DNA METHYLTRANSFERASE YEEA-RELATED"/>
    <property type="match status" value="1"/>
</dbReference>
<dbReference type="GO" id="GO:0032259">
    <property type="term" value="P:methylation"/>
    <property type="evidence" value="ECO:0007669"/>
    <property type="project" value="UniProtKB-KW"/>
</dbReference>
<evidence type="ECO:0000256" key="4">
    <source>
        <dbReference type="ARBA" id="ARBA00022691"/>
    </source>
</evidence>
<dbReference type="EC" id="2.1.1.72" evidence="1"/>
<feature type="domain" description="Type II methyltransferase M.TaqI-like" evidence="8">
    <location>
        <begin position="1"/>
        <end position="60"/>
    </location>
</feature>
<evidence type="ECO:0000313" key="10">
    <source>
        <dbReference type="EMBL" id="EKE26769.1"/>
    </source>
</evidence>
<dbReference type="Pfam" id="PF07669">
    <property type="entry name" value="Eco57I"/>
    <property type="match status" value="1"/>
</dbReference>
<dbReference type="GO" id="GO:0009307">
    <property type="term" value="P:DNA restriction-modification system"/>
    <property type="evidence" value="ECO:0007669"/>
    <property type="project" value="UniProtKB-KW"/>
</dbReference>
<evidence type="ECO:0000256" key="2">
    <source>
        <dbReference type="ARBA" id="ARBA00022603"/>
    </source>
</evidence>
<evidence type="ECO:0000259" key="9">
    <source>
        <dbReference type="Pfam" id="PF12950"/>
    </source>
</evidence>
<keyword evidence="2" id="KW-0489">Methyltransferase</keyword>
<dbReference type="InterPro" id="IPR050953">
    <property type="entry name" value="N4_N6_ade-DNA_methylase"/>
</dbReference>
<comment type="catalytic activity">
    <reaction evidence="7">
        <text>a 2'-deoxyadenosine in DNA + S-adenosyl-L-methionine = an N(6)-methyl-2'-deoxyadenosine in DNA + S-adenosyl-L-homocysteine + H(+)</text>
        <dbReference type="Rhea" id="RHEA:15197"/>
        <dbReference type="Rhea" id="RHEA-COMP:12418"/>
        <dbReference type="Rhea" id="RHEA-COMP:12419"/>
        <dbReference type="ChEBI" id="CHEBI:15378"/>
        <dbReference type="ChEBI" id="CHEBI:57856"/>
        <dbReference type="ChEBI" id="CHEBI:59789"/>
        <dbReference type="ChEBI" id="CHEBI:90615"/>
        <dbReference type="ChEBI" id="CHEBI:90616"/>
        <dbReference type="EC" id="2.1.1.72"/>
    </reaction>
</comment>
<evidence type="ECO:0000256" key="5">
    <source>
        <dbReference type="ARBA" id="ARBA00022747"/>
    </source>
</evidence>
<dbReference type="InterPro" id="IPR011639">
    <property type="entry name" value="MethylTrfase_TaqI-like_dom"/>
</dbReference>
<reference evidence="10" key="1">
    <citation type="journal article" date="2012" name="Science">
        <title>Fermentation, hydrogen, and sulfur metabolism in multiple uncultivated bacterial phyla.</title>
        <authorList>
            <person name="Wrighton K.C."/>
            <person name="Thomas B.C."/>
            <person name="Sharon I."/>
            <person name="Miller C.S."/>
            <person name="Castelle C.J."/>
            <person name="VerBerkmoes N.C."/>
            <person name="Wilkins M.J."/>
            <person name="Hettich R.L."/>
            <person name="Lipton M.S."/>
            <person name="Williams K.H."/>
            <person name="Long P.E."/>
            <person name="Banfield J.F."/>
        </authorList>
    </citation>
    <scope>NUCLEOTIDE SEQUENCE [LARGE SCALE GENOMIC DNA]</scope>
</reference>
<dbReference type="EMBL" id="AMFJ01000668">
    <property type="protein sequence ID" value="EKE26769.1"/>
    <property type="molecule type" value="Genomic_DNA"/>
</dbReference>
<dbReference type="PANTHER" id="PTHR33841:SF6">
    <property type="entry name" value="TYPE II METHYLTRANSFERASE M.HINDII"/>
    <property type="match status" value="1"/>
</dbReference>
<dbReference type="GO" id="GO:0009007">
    <property type="term" value="F:site-specific DNA-methyltransferase (adenine-specific) activity"/>
    <property type="evidence" value="ECO:0007669"/>
    <property type="project" value="UniProtKB-EC"/>
</dbReference>
<evidence type="ECO:0000259" key="8">
    <source>
        <dbReference type="Pfam" id="PF07669"/>
    </source>
</evidence>